<feature type="region of interest" description="Disordered" evidence="1">
    <location>
        <begin position="270"/>
        <end position="291"/>
    </location>
</feature>
<feature type="compositionally biased region" description="Polar residues" evidence="1">
    <location>
        <begin position="232"/>
        <end position="241"/>
    </location>
</feature>
<keyword evidence="2" id="KW-0472">Membrane</keyword>
<proteinExistence type="predicted"/>
<feature type="transmembrane region" description="Helical" evidence="2">
    <location>
        <begin position="21"/>
        <end position="48"/>
    </location>
</feature>
<evidence type="ECO:0000256" key="1">
    <source>
        <dbReference type="SAM" id="MobiDB-lite"/>
    </source>
</evidence>
<feature type="region of interest" description="Disordered" evidence="1">
    <location>
        <begin position="315"/>
        <end position="362"/>
    </location>
</feature>
<keyword evidence="2" id="KW-0812">Transmembrane</keyword>
<evidence type="ECO:0000313" key="4">
    <source>
        <dbReference type="Proteomes" id="UP000814176"/>
    </source>
</evidence>
<gene>
    <name evidence="3" type="ORF">C8Q71DRAFT_486976</name>
</gene>
<dbReference type="GeneID" id="71999596"/>
<keyword evidence="4" id="KW-1185">Reference proteome</keyword>
<sequence length="362" mass="39718">MTLTLARLRDNLDDLSPAQRACLMLFGTVSAVIVFPFMLLFNLAYLIATKLWMTSQPNEVDGEEFDLGPARERRGSVDSAISLPPSYRSRDASPVFDYSMPTSSSSPEIRQLRRAKVYIDGSPRSPTSSTHHPSPSTTVLVTTTTEYDYVVYYSSRTSSPTSSRSASSTFSALRPVRRLFPSLHRRATSDSDPAAMSIISSQSAPSSLGSNSSWSSRSASGTSFHPTHRRTFSQASTQSGATRADGRSVNALSGEVFEQRFVTPFTFRRSSNPVASQPVSPKTRPFSPGLSRCDEARPEYLEGAAEVVCPVSTEKVDHARERDDREGKQKLGGLRGLGRKIRRRVVSRRRHEEVGSHGSGSN</sequence>
<organism evidence="3 4">
    <name type="scientific">Rhodofomes roseus</name>
    <dbReference type="NCBI Taxonomy" id="34475"/>
    <lineage>
        <taxon>Eukaryota</taxon>
        <taxon>Fungi</taxon>
        <taxon>Dikarya</taxon>
        <taxon>Basidiomycota</taxon>
        <taxon>Agaricomycotina</taxon>
        <taxon>Agaricomycetes</taxon>
        <taxon>Polyporales</taxon>
        <taxon>Rhodofomes</taxon>
    </lineage>
</organism>
<feature type="region of interest" description="Disordered" evidence="1">
    <location>
        <begin position="201"/>
        <end position="248"/>
    </location>
</feature>
<feature type="compositionally biased region" description="Basic and acidic residues" evidence="1">
    <location>
        <begin position="315"/>
        <end position="329"/>
    </location>
</feature>
<dbReference type="EMBL" id="JADCUA010000050">
    <property type="protein sequence ID" value="KAH9828685.1"/>
    <property type="molecule type" value="Genomic_DNA"/>
</dbReference>
<evidence type="ECO:0000256" key="2">
    <source>
        <dbReference type="SAM" id="Phobius"/>
    </source>
</evidence>
<name>A0ABQ8JYE9_9APHY</name>
<feature type="compositionally biased region" description="Low complexity" evidence="1">
    <location>
        <begin position="122"/>
        <end position="140"/>
    </location>
</feature>
<feature type="compositionally biased region" description="Polar residues" evidence="1">
    <location>
        <begin position="270"/>
        <end position="280"/>
    </location>
</feature>
<feature type="region of interest" description="Disordered" evidence="1">
    <location>
        <begin position="120"/>
        <end position="140"/>
    </location>
</feature>
<keyword evidence="2" id="KW-1133">Transmembrane helix</keyword>
<accession>A0ABQ8JYE9</accession>
<feature type="compositionally biased region" description="Basic residues" evidence="1">
    <location>
        <begin position="337"/>
        <end position="349"/>
    </location>
</feature>
<dbReference type="RefSeq" id="XP_047772341.1">
    <property type="nucleotide sequence ID" value="XM_047918864.1"/>
</dbReference>
<dbReference type="Proteomes" id="UP000814176">
    <property type="component" value="Unassembled WGS sequence"/>
</dbReference>
<evidence type="ECO:0000313" key="3">
    <source>
        <dbReference type="EMBL" id="KAH9828685.1"/>
    </source>
</evidence>
<comment type="caution">
    <text evidence="3">The sequence shown here is derived from an EMBL/GenBank/DDBJ whole genome shotgun (WGS) entry which is preliminary data.</text>
</comment>
<protein>
    <submittedName>
        <fullName evidence="3">Uncharacterized protein</fullName>
    </submittedName>
</protein>
<reference evidence="3 4" key="1">
    <citation type="journal article" date="2021" name="Environ. Microbiol.">
        <title>Gene family expansions and transcriptome signatures uncover fungal adaptations to wood decay.</title>
        <authorList>
            <person name="Hage H."/>
            <person name="Miyauchi S."/>
            <person name="Viragh M."/>
            <person name="Drula E."/>
            <person name="Min B."/>
            <person name="Chaduli D."/>
            <person name="Navarro D."/>
            <person name="Favel A."/>
            <person name="Norest M."/>
            <person name="Lesage-Meessen L."/>
            <person name="Balint B."/>
            <person name="Merenyi Z."/>
            <person name="de Eugenio L."/>
            <person name="Morin E."/>
            <person name="Martinez A.T."/>
            <person name="Baldrian P."/>
            <person name="Stursova M."/>
            <person name="Martinez M.J."/>
            <person name="Novotny C."/>
            <person name="Magnuson J.K."/>
            <person name="Spatafora J.W."/>
            <person name="Maurice S."/>
            <person name="Pangilinan J."/>
            <person name="Andreopoulos W."/>
            <person name="LaButti K."/>
            <person name="Hundley H."/>
            <person name="Na H."/>
            <person name="Kuo A."/>
            <person name="Barry K."/>
            <person name="Lipzen A."/>
            <person name="Henrissat B."/>
            <person name="Riley R."/>
            <person name="Ahrendt S."/>
            <person name="Nagy L.G."/>
            <person name="Grigoriev I.V."/>
            <person name="Martin F."/>
            <person name="Rosso M.N."/>
        </authorList>
    </citation>
    <scope>NUCLEOTIDE SEQUENCE [LARGE SCALE GENOMIC DNA]</scope>
    <source>
        <strain evidence="3 4">CIRM-BRFM 1785</strain>
    </source>
</reference>
<feature type="compositionally biased region" description="Low complexity" evidence="1">
    <location>
        <begin position="201"/>
        <end position="223"/>
    </location>
</feature>